<dbReference type="EMBL" id="LJJC01000004">
    <property type="protein sequence ID" value="KQL53557.1"/>
    <property type="molecule type" value="Genomic_DNA"/>
</dbReference>
<evidence type="ECO:0000313" key="3">
    <source>
        <dbReference type="Proteomes" id="UP000051888"/>
    </source>
</evidence>
<protein>
    <recommendedName>
        <fullName evidence="4">Type II secretion system protein</fullName>
    </recommendedName>
</protein>
<keyword evidence="1" id="KW-1133">Transmembrane helix</keyword>
<comment type="caution">
    <text evidence="2">The sequence shown here is derived from an EMBL/GenBank/DDBJ whole genome shotgun (WGS) entry which is preliminary data.</text>
</comment>
<evidence type="ECO:0000313" key="2">
    <source>
        <dbReference type="EMBL" id="KQL53557.1"/>
    </source>
</evidence>
<evidence type="ECO:0008006" key="4">
    <source>
        <dbReference type="Google" id="ProtNLM"/>
    </source>
</evidence>
<keyword evidence="1" id="KW-0472">Membrane</keyword>
<dbReference type="STRING" id="157838.AN964_08655"/>
<dbReference type="Proteomes" id="UP000051888">
    <property type="component" value="Unassembled WGS sequence"/>
</dbReference>
<dbReference type="RefSeq" id="WP_055739291.1">
    <property type="nucleotide sequence ID" value="NZ_JAAIWL010000011.1"/>
</dbReference>
<reference evidence="2 3" key="1">
    <citation type="submission" date="2015-09" db="EMBL/GenBank/DDBJ databases">
        <title>Genome sequencing project for genomic taxonomy and phylogenomics of Bacillus-like bacteria.</title>
        <authorList>
            <person name="Liu B."/>
            <person name="Wang J."/>
            <person name="Zhu Y."/>
            <person name="Liu G."/>
            <person name="Chen Q."/>
            <person name="Chen Z."/>
            <person name="Lan J."/>
            <person name="Che J."/>
            <person name="Ge C."/>
            <person name="Shi H."/>
            <person name="Pan Z."/>
            <person name="Liu X."/>
        </authorList>
    </citation>
    <scope>NUCLEOTIDE SEQUENCE [LARGE SCALE GENOMIC DNA]</scope>
    <source>
        <strain evidence="2 3">LMG 18435</strain>
    </source>
</reference>
<dbReference type="OrthoDB" id="2453442at2"/>
<dbReference type="AlphaFoldDB" id="A0A0Q3WWX0"/>
<evidence type="ECO:0000256" key="1">
    <source>
        <dbReference type="SAM" id="Phobius"/>
    </source>
</evidence>
<accession>A0A0Q3WWX0</accession>
<sequence>MCRNEKGFTIAEGLVSFGAILFVATVLFPLMFQMIMKLNDEKEQLMAYRVLYESIEHFTINDTVPVSSQSIEGKMYEVQLTSNNGMWKACVFYENGQKCVTELEK</sequence>
<keyword evidence="1" id="KW-0812">Transmembrane</keyword>
<feature type="transmembrane region" description="Helical" evidence="1">
    <location>
        <begin position="13"/>
        <end position="32"/>
    </location>
</feature>
<keyword evidence="3" id="KW-1185">Reference proteome</keyword>
<proteinExistence type="predicted"/>
<organism evidence="2 3">
    <name type="scientific">Heyndrickxia shackletonii</name>
    <dbReference type="NCBI Taxonomy" id="157838"/>
    <lineage>
        <taxon>Bacteria</taxon>
        <taxon>Bacillati</taxon>
        <taxon>Bacillota</taxon>
        <taxon>Bacilli</taxon>
        <taxon>Bacillales</taxon>
        <taxon>Bacillaceae</taxon>
        <taxon>Heyndrickxia</taxon>
    </lineage>
</organism>
<name>A0A0Q3WWX0_9BACI</name>
<gene>
    <name evidence="2" type="ORF">AN964_08655</name>
</gene>